<dbReference type="OrthoDB" id="239712at2"/>
<feature type="transmembrane region" description="Helical" evidence="1">
    <location>
        <begin position="20"/>
        <end position="40"/>
    </location>
</feature>
<proteinExistence type="predicted"/>
<reference evidence="2 3" key="1">
    <citation type="journal article" date="2011" name="J. Bacteriol.">
        <title>Genome sequence of 'Pedosphaera parvula' Ellin514, an aerobic Verrucomicrobial isolate from pasture soil.</title>
        <authorList>
            <person name="Kant R."/>
            <person name="van Passel M.W."/>
            <person name="Sangwan P."/>
            <person name="Palva A."/>
            <person name="Lucas S."/>
            <person name="Copeland A."/>
            <person name="Lapidus A."/>
            <person name="Glavina Del Rio T."/>
            <person name="Dalin E."/>
            <person name="Tice H."/>
            <person name="Bruce D."/>
            <person name="Goodwin L."/>
            <person name="Pitluck S."/>
            <person name="Chertkov O."/>
            <person name="Larimer F.W."/>
            <person name="Land M.L."/>
            <person name="Hauser L."/>
            <person name="Brettin T.S."/>
            <person name="Detter J.C."/>
            <person name="Han S."/>
            <person name="de Vos W.M."/>
            <person name="Janssen P.H."/>
            <person name="Smidt H."/>
        </authorList>
    </citation>
    <scope>NUCLEOTIDE SEQUENCE [LARGE SCALE GENOMIC DNA]</scope>
    <source>
        <strain evidence="2 3">Ellin514</strain>
    </source>
</reference>
<protein>
    <recommendedName>
        <fullName evidence="4">Type II secretory pathway pseudopilin PulG-like protein</fullName>
    </recommendedName>
</protein>
<dbReference type="NCBIfam" id="TIGR02532">
    <property type="entry name" value="IV_pilin_GFxxxE"/>
    <property type="match status" value="1"/>
</dbReference>
<dbReference type="SUPFAM" id="SSF54523">
    <property type="entry name" value="Pili subunits"/>
    <property type="match status" value="1"/>
</dbReference>
<evidence type="ECO:0000313" key="3">
    <source>
        <dbReference type="Proteomes" id="UP000003688"/>
    </source>
</evidence>
<name>B9XJJ3_PEDPL</name>
<keyword evidence="1" id="KW-1133">Transmembrane helix</keyword>
<gene>
    <name evidence="2" type="ORF">Cflav_PD3113</name>
</gene>
<evidence type="ECO:0000256" key="1">
    <source>
        <dbReference type="SAM" id="Phobius"/>
    </source>
</evidence>
<accession>B9XJJ3</accession>
<dbReference type="Proteomes" id="UP000003688">
    <property type="component" value="Unassembled WGS sequence"/>
</dbReference>
<dbReference type="InterPro" id="IPR012902">
    <property type="entry name" value="N_methyl_site"/>
</dbReference>
<dbReference type="InterPro" id="IPR045584">
    <property type="entry name" value="Pilin-like"/>
</dbReference>
<dbReference type="Pfam" id="PF07963">
    <property type="entry name" value="N_methyl"/>
    <property type="match status" value="1"/>
</dbReference>
<comment type="caution">
    <text evidence="2">The sequence shown here is derived from an EMBL/GenBank/DDBJ whole genome shotgun (WGS) entry which is preliminary data.</text>
</comment>
<organism evidence="2 3">
    <name type="scientific">Pedosphaera parvula (strain Ellin514)</name>
    <dbReference type="NCBI Taxonomy" id="320771"/>
    <lineage>
        <taxon>Bacteria</taxon>
        <taxon>Pseudomonadati</taxon>
        <taxon>Verrucomicrobiota</taxon>
        <taxon>Pedosphaerae</taxon>
        <taxon>Pedosphaerales</taxon>
        <taxon>Pedosphaeraceae</taxon>
        <taxon>Pedosphaera</taxon>
    </lineage>
</organism>
<keyword evidence="1" id="KW-0812">Transmembrane</keyword>
<evidence type="ECO:0000313" key="2">
    <source>
        <dbReference type="EMBL" id="EEF60054.1"/>
    </source>
</evidence>
<keyword evidence="1" id="KW-0472">Membrane</keyword>
<dbReference type="PANTHER" id="PTHR30093">
    <property type="entry name" value="GENERAL SECRETION PATHWAY PROTEIN G"/>
    <property type="match status" value="1"/>
</dbReference>
<sequence length="283" mass="30619">MQGTFYPAERVRPGRLRQGFTLVELLVVIAIIAILAALLLPALSMAKQKALAAHCLGNQKQLVLGWMMYCDANEDRMPNFNTVPNAKGDRPWLYRPLPVAPTIPPGASAQEVQMLIDTEGYRQGCLFDYAPNPSILHCPADSRSNKPVGAGFAYGSLSPVASLNGEKPELYKRTELEHPSERFLWVEENDSRGENGGSWGFKSSGPPDFKLSQLVDSGAVFHGASGTFNWADGHASSHKWLDASAVAFAASADPKKYLSAPAFAQAPRDALFLAQGYATANNP</sequence>
<dbReference type="PANTHER" id="PTHR30093:SF2">
    <property type="entry name" value="TYPE II SECRETION SYSTEM PROTEIN H"/>
    <property type="match status" value="1"/>
</dbReference>
<dbReference type="PROSITE" id="PS00409">
    <property type="entry name" value="PROKAR_NTER_METHYL"/>
    <property type="match status" value="1"/>
</dbReference>
<keyword evidence="3" id="KW-1185">Reference proteome</keyword>
<dbReference type="AlphaFoldDB" id="B9XJJ3"/>
<evidence type="ECO:0008006" key="4">
    <source>
        <dbReference type="Google" id="ProtNLM"/>
    </source>
</evidence>
<dbReference type="Gene3D" id="3.30.700.10">
    <property type="entry name" value="Glycoprotein, Type 4 Pilin"/>
    <property type="match status" value="1"/>
</dbReference>
<dbReference type="STRING" id="320771.Cflav_PD3113"/>
<dbReference type="EMBL" id="ABOX02000021">
    <property type="protein sequence ID" value="EEF60054.1"/>
    <property type="molecule type" value="Genomic_DNA"/>
</dbReference>